<keyword evidence="4 6" id="KW-1133">Transmembrane helix</keyword>
<dbReference type="InterPro" id="IPR012902">
    <property type="entry name" value="N_methyl_site"/>
</dbReference>
<dbReference type="RefSeq" id="WP_281242259.1">
    <property type="nucleotide sequence ID" value="NZ_FNHB01000001.1"/>
</dbReference>
<evidence type="ECO:0000256" key="5">
    <source>
        <dbReference type="ARBA" id="ARBA00023136"/>
    </source>
</evidence>
<dbReference type="Pfam" id="PF07963">
    <property type="entry name" value="N_methyl"/>
    <property type="match status" value="1"/>
</dbReference>
<evidence type="ECO:0000313" key="7">
    <source>
        <dbReference type="EMBL" id="SDL60217.1"/>
    </source>
</evidence>
<dbReference type="Gene3D" id="3.30.700.10">
    <property type="entry name" value="Glycoprotein, Type 4 Pilin"/>
    <property type="match status" value="1"/>
</dbReference>
<dbReference type="Proteomes" id="UP000214880">
    <property type="component" value="Unassembled WGS sequence"/>
</dbReference>
<keyword evidence="3 6" id="KW-0812">Transmembrane</keyword>
<dbReference type="STRING" id="146817.SAMN04488502_101321"/>
<dbReference type="PRINTS" id="PR00885">
    <property type="entry name" value="BCTERIALGSPH"/>
</dbReference>
<dbReference type="GO" id="GO:0015627">
    <property type="term" value="C:type II protein secretion system complex"/>
    <property type="evidence" value="ECO:0007669"/>
    <property type="project" value="InterPro"/>
</dbReference>
<dbReference type="PANTHER" id="PTHR30093:SF44">
    <property type="entry name" value="TYPE II SECRETION SYSTEM CORE PROTEIN G"/>
    <property type="match status" value="1"/>
</dbReference>
<dbReference type="GO" id="GO:0015628">
    <property type="term" value="P:protein secretion by the type II secretion system"/>
    <property type="evidence" value="ECO:0007669"/>
    <property type="project" value="InterPro"/>
</dbReference>
<evidence type="ECO:0000256" key="4">
    <source>
        <dbReference type="ARBA" id="ARBA00022989"/>
    </source>
</evidence>
<proteinExistence type="predicted"/>
<name>A0A1G9LEL7_9FIRM</name>
<comment type="subcellular location">
    <subcellularLocation>
        <location evidence="1">Membrane</location>
        <topology evidence="1">Single-pass membrane protein</topology>
    </subcellularLocation>
</comment>
<evidence type="ECO:0000313" key="8">
    <source>
        <dbReference type="Proteomes" id="UP000214880"/>
    </source>
</evidence>
<sequence length="138" mass="14212">MFRFKRQISQQQGFTLIELMVVIALLGILAAIAIPRFSSSAEAANGAKIAADLRAIDTAIAVAAASGYTAGEVENLAVAPEAGGTFAGAVREHLQTVPAPPSGRFRGRNHTVSTEIPATYGVNAAGRAVCGTMTAEDI</sequence>
<evidence type="ECO:0000256" key="1">
    <source>
        <dbReference type="ARBA" id="ARBA00004167"/>
    </source>
</evidence>
<protein>
    <submittedName>
        <fullName evidence="7">Type IV pilus assembly protein PilA</fullName>
    </submittedName>
</protein>
<dbReference type="AlphaFoldDB" id="A0A1G9LEL7"/>
<dbReference type="InterPro" id="IPR045584">
    <property type="entry name" value="Pilin-like"/>
</dbReference>
<organism evidence="7 8">
    <name type="scientific">Dendrosporobacter quercicolus</name>
    <dbReference type="NCBI Taxonomy" id="146817"/>
    <lineage>
        <taxon>Bacteria</taxon>
        <taxon>Bacillati</taxon>
        <taxon>Bacillota</taxon>
        <taxon>Negativicutes</taxon>
        <taxon>Selenomonadales</taxon>
        <taxon>Sporomusaceae</taxon>
        <taxon>Dendrosporobacter</taxon>
    </lineage>
</organism>
<dbReference type="SUPFAM" id="SSF54523">
    <property type="entry name" value="Pili subunits"/>
    <property type="match status" value="1"/>
</dbReference>
<feature type="transmembrane region" description="Helical" evidence="6">
    <location>
        <begin position="12"/>
        <end position="34"/>
    </location>
</feature>
<evidence type="ECO:0000256" key="6">
    <source>
        <dbReference type="SAM" id="Phobius"/>
    </source>
</evidence>
<keyword evidence="2" id="KW-0488">Methylation</keyword>
<dbReference type="EMBL" id="FNHB01000001">
    <property type="protein sequence ID" value="SDL60217.1"/>
    <property type="molecule type" value="Genomic_DNA"/>
</dbReference>
<keyword evidence="8" id="KW-1185">Reference proteome</keyword>
<gene>
    <name evidence="7" type="ORF">SAMN04488502_101321</name>
</gene>
<evidence type="ECO:0000256" key="2">
    <source>
        <dbReference type="ARBA" id="ARBA00022481"/>
    </source>
</evidence>
<dbReference type="InterPro" id="IPR002416">
    <property type="entry name" value="T2SS_protein-GspH"/>
</dbReference>
<reference evidence="7 8" key="1">
    <citation type="submission" date="2016-10" db="EMBL/GenBank/DDBJ databases">
        <authorList>
            <person name="de Groot N.N."/>
        </authorList>
    </citation>
    <scope>NUCLEOTIDE SEQUENCE [LARGE SCALE GENOMIC DNA]</scope>
    <source>
        <strain evidence="7 8">DSM 1736</strain>
    </source>
</reference>
<keyword evidence="5 6" id="KW-0472">Membrane</keyword>
<dbReference type="GO" id="GO:0016020">
    <property type="term" value="C:membrane"/>
    <property type="evidence" value="ECO:0007669"/>
    <property type="project" value="UniProtKB-SubCell"/>
</dbReference>
<accession>A0A1G9LEL7</accession>
<dbReference type="PANTHER" id="PTHR30093">
    <property type="entry name" value="GENERAL SECRETION PATHWAY PROTEIN G"/>
    <property type="match status" value="1"/>
</dbReference>
<evidence type="ECO:0000256" key="3">
    <source>
        <dbReference type="ARBA" id="ARBA00022692"/>
    </source>
</evidence>
<dbReference type="PROSITE" id="PS00409">
    <property type="entry name" value="PROKAR_NTER_METHYL"/>
    <property type="match status" value="1"/>
</dbReference>
<dbReference type="NCBIfam" id="TIGR02532">
    <property type="entry name" value="IV_pilin_GFxxxE"/>
    <property type="match status" value="1"/>
</dbReference>